<keyword evidence="2" id="KW-1185">Reference proteome</keyword>
<name>A0ABN0HDP6_9LEPT</name>
<comment type="caution">
    <text evidence="1">The sequence shown here is derived from an EMBL/GenBank/DDBJ whole genome shotgun (WGS) entry which is preliminary data.</text>
</comment>
<evidence type="ECO:0000313" key="2">
    <source>
        <dbReference type="Proteomes" id="UP000018720"/>
    </source>
</evidence>
<organism evidence="1 2">
    <name type="scientific">Leptospira licerasiae str. MMD4847</name>
    <dbReference type="NCBI Taxonomy" id="1049971"/>
    <lineage>
        <taxon>Bacteria</taxon>
        <taxon>Pseudomonadati</taxon>
        <taxon>Spirochaetota</taxon>
        <taxon>Spirochaetia</taxon>
        <taxon>Leptospirales</taxon>
        <taxon>Leptospiraceae</taxon>
        <taxon>Leptospira</taxon>
    </lineage>
</organism>
<dbReference type="EMBL" id="AHOM02000001">
    <property type="protein sequence ID" value="EJZ43904.1"/>
    <property type="molecule type" value="Genomic_DNA"/>
</dbReference>
<accession>A0ABN0HDP6</accession>
<evidence type="ECO:0000313" key="1">
    <source>
        <dbReference type="EMBL" id="EJZ43904.1"/>
    </source>
</evidence>
<reference evidence="1 2" key="1">
    <citation type="submission" date="2012-08" db="EMBL/GenBank/DDBJ databases">
        <authorList>
            <person name="Harkins D.M."/>
            <person name="Durkin A.S."/>
            <person name="Selengut J.D."/>
            <person name="Sanka R."/>
            <person name="DePew J."/>
            <person name="Purushe J."/>
            <person name="Matthias M.A."/>
            <person name="Vinetz J.M."/>
            <person name="Sutton G.G."/>
            <person name="Nelson W.C."/>
            <person name="Fouts D.E."/>
        </authorList>
    </citation>
    <scope>NUCLEOTIDE SEQUENCE [LARGE SCALE GENOMIC DNA]</scope>
    <source>
        <strain evidence="1 2">MMD4847</strain>
    </source>
</reference>
<gene>
    <name evidence="1" type="ORF">LEP1GSC178_2272</name>
</gene>
<dbReference type="Proteomes" id="UP000018720">
    <property type="component" value="Unassembled WGS sequence"/>
</dbReference>
<sequence>MSTRFPLEFQQPQIQSCRNSNRVIESILDFKIRILVFFFFESK</sequence>
<protein>
    <submittedName>
        <fullName evidence="1">Uncharacterized protein</fullName>
    </submittedName>
</protein>
<proteinExistence type="predicted"/>